<keyword evidence="7" id="KW-1185">Reference proteome</keyword>
<keyword evidence="3" id="KW-0238">DNA-binding</keyword>
<dbReference type="Gene3D" id="1.10.150.130">
    <property type="match status" value="1"/>
</dbReference>
<comment type="similarity">
    <text evidence="1">Belongs to the 'phage' integrase family.</text>
</comment>
<sequence>MTKTEGLASRIHPVATPSLPWVTPHFCGISRPQIKSIKLNGVSMLSNAAVKAARPKPRAYKMFDERGLFLFVAPTGLRAWRMRYRIDGREKLLSLGQWPDVQLVDARDRAEEARGLLVQGMDPSVKKVTVQICTFESVARQWHALHRERWTDRHADDVIGSLESNVLSDIGALPIGAISAPAILQVLRDVEARGSIETARRIRQRISAVFSFAIAEGLVDHDPAALVARALRPAPIARRQPAMVDIDQARALIVACDRAGGPPIVRLASRFLALTAVRMGALVGAQWDEFEDLYGDAPIWRVPAARMKLKKARKADAANDHIVPLCPEAVAVLKAIDKNGYDTRSSRVFPIHPAAIGALYKRTGYAGRHVPHGWRATFSTIMNERFPIERAAIDLVLGHALKGTTSESEAAYNRAQMLEQRRSLLTRWGAMLIT</sequence>
<evidence type="ECO:0000313" key="6">
    <source>
        <dbReference type="EMBL" id="BBF70174.1"/>
    </source>
</evidence>
<dbReference type="InterPro" id="IPR011010">
    <property type="entry name" value="DNA_brk_join_enz"/>
</dbReference>
<evidence type="ECO:0000313" key="7">
    <source>
        <dbReference type="Proteomes" id="UP001059971"/>
    </source>
</evidence>
<dbReference type="InterPro" id="IPR010998">
    <property type="entry name" value="Integrase_recombinase_N"/>
</dbReference>
<dbReference type="InterPro" id="IPR050808">
    <property type="entry name" value="Phage_Integrase"/>
</dbReference>
<keyword evidence="2" id="KW-0229">DNA integration</keyword>
<dbReference type="PANTHER" id="PTHR30629:SF2">
    <property type="entry name" value="PROPHAGE INTEGRASE INTS-RELATED"/>
    <property type="match status" value="1"/>
</dbReference>
<keyword evidence="4" id="KW-0233">DNA recombination</keyword>
<dbReference type="InterPro" id="IPR002104">
    <property type="entry name" value="Integrase_catalytic"/>
</dbReference>
<dbReference type="PANTHER" id="PTHR30629">
    <property type="entry name" value="PROPHAGE INTEGRASE"/>
    <property type="match status" value="1"/>
</dbReference>
<dbReference type="Proteomes" id="UP001059971">
    <property type="component" value="Chromosome 1"/>
</dbReference>
<proteinExistence type="inferred from homology"/>
<dbReference type="SUPFAM" id="SSF56349">
    <property type="entry name" value="DNA breaking-rejoining enzymes"/>
    <property type="match status" value="1"/>
</dbReference>
<dbReference type="PROSITE" id="PS51898">
    <property type="entry name" value="TYR_RECOMBINASE"/>
    <property type="match status" value="1"/>
</dbReference>
<evidence type="ECO:0000256" key="1">
    <source>
        <dbReference type="ARBA" id="ARBA00008857"/>
    </source>
</evidence>
<dbReference type="CDD" id="cd00801">
    <property type="entry name" value="INT_P4_C"/>
    <property type="match status" value="1"/>
</dbReference>
<dbReference type="Gene3D" id="3.30.160.390">
    <property type="entry name" value="Integrase, DNA-binding domain"/>
    <property type="match status" value="1"/>
</dbReference>
<dbReference type="InterPro" id="IPR038488">
    <property type="entry name" value="Integrase_DNA-bd_sf"/>
</dbReference>
<reference evidence="6" key="1">
    <citation type="submission" date="2018-07" db="EMBL/GenBank/DDBJ databases">
        <title>Complete genome sequence of Sphingomonas bisphenolicum strain AO1, a bisphenol A degradative bacterium isolated from Japanese farm field.</title>
        <authorList>
            <person name="Murakami M."/>
            <person name="Koh M."/>
            <person name="Koba S."/>
            <person name="Matsumura Y."/>
        </authorList>
    </citation>
    <scope>NUCLEOTIDE SEQUENCE</scope>
    <source>
        <strain evidence="6">AO1</strain>
    </source>
</reference>
<evidence type="ECO:0000256" key="3">
    <source>
        <dbReference type="ARBA" id="ARBA00023125"/>
    </source>
</evidence>
<name>A0ABN5WD24_9SPHN</name>
<dbReference type="Gene3D" id="1.10.443.10">
    <property type="entry name" value="Intergrase catalytic core"/>
    <property type="match status" value="1"/>
</dbReference>
<organism evidence="6 7">
    <name type="scientific">Sphingomonas bisphenolicum</name>
    <dbReference type="NCBI Taxonomy" id="296544"/>
    <lineage>
        <taxon>Bacteria</taxon>
        <taxon>Pseudomonadati</taxon>
        <taxon>Pseudomonadota</taxon>
        <taxon>Alphaproteobacteria</taxon>
        <taxon>Sphingomonadales</taxon>
        <taxon>Sphingomonadaceae</taxon>
        <taxon>Sphingomonas</taxon>
    </lineage>
</organism>
<evidence type="ECO:0000259" key="5">
    <source>
        <dbReference type="PROSITE" id="PS51898"/>
    </source>
</evidence>
<dbReference type="RefSeq" id="WP_315975770.1">
    <property type="nucleotide sequence ID" value="NZ_AP018817.1"/>
</dbReference>
<evidence type="ECO:0000256" key="4">
    <source>
        <dbReference type="ARBA" id="ARBA00023172"/>
    </source>
</evidence>
<feature type="domain" description="Tyr recombinase" evidence="5">
    <location>
        <begin position="239"/>
        <end position="425"/>
    </location>
</feature>
<dbReference type="InterPro" id="IPR025166">
    <property type="entry name" value="Integrase_DNA_bind_dom"/>
</dbReference>
<dbReference type="InterPro" id="IPR013762">
    <property type="entry name" value="Integrase-like_cat_sf"/>
</dbReference>
<dbReference type="EMBL" id="AP018817">
    <property type="protein sequence ID" value="BBF70174.1"/>
    <property type="molecule type" value="Genomic_DNA"/>
</dbReference>
<accession>A0ABN5WD24</accession>
<dbReference type="InterPro" id="IPR053876">
    <property type="entry name" value="Phage_int_M"/>
</dbReference>
<gene>
    <name evidence="6" type="ORF">SBA_ch1_23740</name>
</gene>
<dbReference type="Pfam" id="PF13356">
    <property type="entry name" value="Arm-DNA-bind_3"/>
    <property type="match status" value="1"/>
</dbReference>
<protein>
    <submittedName>
        <fullName evidence="6">Integrase</fullName>
    </submittedName>
</protein>
<evidence type="ECO:0000256" key="2">
    <source>
        <dbReference type="ARBA" id="ARBA00022908"/>
    </source>
</evidence>
<dbReference type="Pfam" id="PF22022">
    <property type="entry name" value="Phage_int_M"/>
    <property type="match status" value="1"/>
</dbReference>